<feature type="chain" id="PRO_5019265372" description="Secreted effector protein" evidence="1">
    <location>
        <begin position="21"/>
        <end position="155"/>
    </location>
</feature>
<organism evidence="2 3">
    <name type="scientific">Golovinomyces cichoracearum</name>
    <dbReference type="NCBI Taxonomy" id="62708"/>
    <lineage>
        <taxon>Eukaryota</taxon>
        <taxon>Fungi</taxon>
        <taxon>Dikarya</taxon>
        <taxon>Ascomycota</taxon>
        <taxon>Pezizomycotina</taxon>
        <taxon>Leotiomycetes</taxon>
        <taxon>Erysiphales</taxon>
        <taxon>Erysiphaceae</taxon>
        <taxon>Golovinomyces</taxon>
    </lineage>
</organism>
<proteinExistence type="predicted"/>
<gene>
    <name evidence="2" type="ORF">GcM1_175025</name>
</gene>
<evidence type="ECO:0000256" key="1">
    <source>
        <dbReference type="SAM" id="SignalP"/>
    </source>
</evidence>
<reference evidence="2 3" key="1">
    <citation type="journal article" date="2018" name="BMC Genomics">
        <title>Comparative genome analyses reveal sequence features reflecting distinct modes of host-adaptation between dicot and monocot powdery mildew.</title>
        <authorList>
            <person name="Wu Y."/>
            <person name="Ma X."/>
            <person name="Pan Z."/>
            <person name="Kale S.D."/>
            <person name="Song Y."/>
            <person name="King H."/>
            <person name="Zhang Q."/>
            <person name="Presley C."/>
            <person name="Deng X."/>
            <person name="Wei C.I."/>
            <person name="Xiao S."/>
        </authorList>
    </citation>
    <scope>NUCLEOTIDE SEQUENCE [LARGE SCALE GENOMIC DNA]</scope>
    <source>
        <strain evidence="2">UMSG1</strain>
    </source>
</reference>
<protein>
    <recommendedName>
        <fullName evidence="4">Secreted effector protein</fullName>
    </recommendedName>
</protein>
<sequence length="155" mass="17955">MHSLYFHIIVTVIILPMVVAYPDSKQESDLSSTTDSKGLLLRDLETPVSTTKTRPDSIRKRGLRRKPKIGKYCDARFYSQKDIDVARRKYCQKNAARLIDNKMVNTMSKPVIPSHLFFELKGNYVKILISDYIITYRVKSFLINFLDLGIRIILL</sequence>
<dbReference type="EMBL" id="MCBS01017505">
    <property type="protein sequence ID" value="RKF82093.1"/>
    <property type="molecule type" value="Genomic_DNA"/>
</dbReference>
<feature type="signal peptide" evidence="1">
    <location>
        <begin position="1"/>
        <end position="20"/>
    </location>
</feature>
<name>A0A420J5R3_9PEZI</name>
<comment type="caution">
    <text evidence="2">The sequence shown here is derived from an EMBL/GenBank/DDBJ whole genome shotgun (WGS) entry which is preliminary data.</text>
</comment>
<evidence type="ECO:0008006" key="4">
    <source>
        <dbReference type="Google" id="ProtNLM"/>
    </source>
</evidence>
<accession>A0A420J5R3</accession>
<evidence type="ECO:0000313" key="3">
    <source>
        <dbReference type="Proteomes" id="UP000285326"/>
    </source>
</evidence>
<dbReference type="Proteomes" id="UP000285326">
    <property type="component" value="Unassembled WGS sequence"/>
</dbReference>
<evidence type="ECO:0000313" key="2">
    <source>
        <dbReference type="EMBL" id="RKF82093.1"/>
    </source>
</evidence>
<keyword evidence="1" id="KW-0732">Signal</keyword>
<dbReference type="AlphaFoldDB" id="A0A420J5R3"/>